<protein>
    <recommendedName>
        <fullName evidence="5 13">Guanylate kinase</fullName>
        <ecNumber evidence="4 13">2.7.4.8</ecNumber>
    </recommendedName>
    <alternativeName>
        <fullName evidence="11 13">GMP kinase</fullName>
    </alternativeName>
</protein>
<feature type="binding site" evidence="13">
    <location>
        <begin position="12"/>
        <end position="19"/>
    </location>
    <ligand>
        <name>ATP</name>
        <dbReference type="ChEBI" id="CHEBI:30616"/>
    </ligand>
</feature>
<dbReference type="CDD" id="cd00071">
    <property type="entry name" value="GMPK"/>
    <property type="match status" value="1"/>
</dbReference>
<name>A0A1T4MUX7_9FIRM</name>
<evidence type="ECO:0000256" key="11">
    <source>
        <dbReference type="ARBA" id="ARBA00030128"/>
    </source>
</evidence>
<comment type="subcellular location">
    <subcellularLocation>
        <location evidence="2 13">Cytoplasm</location>
    </subcellularLocation>
</comment>
<dbReference type="InterPro" id="IPR020590">
    <property type="entry name" value="Guanylate_kinase_CS"/>
</dbReference>
<dbReference type="InterPro" id="IPR008145">
    <property type="entry name" value="GK/Ca_channel_bsu"/>
</dbReference>
<keyword evidence="10 13" id="KW-0067">ATP-binding</keyword>
<evidence type="ECO:0000313" key="16">
    <source>
        <dbReference type="Proteomes" id="UP000189933"/>
    </source>
</evidence>
<dbReference type="InterPro" id="IPR027417">
    <property type="entry name" value="P-loop_NTPase"/>
</dbReference>
<dbReference type="GO" id="GO:0004385">
    <property type="term" value="F:GMP kinase activity"/>
    <property type="evidence" value="ECO:0007669"/>
    <property type="project" value="UniProtKB-UniRule"/>
</dbReference>
<evidence type="ECO:0000259" key="14">
    <source>
        <dbReference type="PROSITE" id="PS50052"/>
    </source>
</evidence>
<dbReference type="PANTHER" id="PTHR23117">
    <property type="entry name" value="GUANYLATE KINASE-RELATED"/>
    <property type="match status" value="1"/>
</dbReference>
<dbReference type="FunFam" id="3.40.50.300:FF:000855">
    <property type="entry name" value="Guanylate kinase"/>
    <property type="match status" value="1"/>
</dbReference>
<dbReference type="Pfam" id="PF00625">
    <property type="entry name" value="Guanylate_kin"/>
    <property type="match status" value="1"/>
</dbReference>
<evidence type="ECO:0000256" key="7">
    <source>
        <dbReference type="ARBA" id="ARBA00022679"/>
    </source>
</evidence>
<dbReference type="Proteomes" id="UP000189933">
    <property type="component" value="Unassembled WGS sequence"/>
</dbReference>
<dbReference type="InterPro" id="IPR017665">
    <property type="entry name" value="Guanylate_kinase"/>
</dbReference>
<dbReference type="SUPFAM" id="SSF52540">
    <property type="entry name" value="P-loop containing nucleoside triphosphate hydrolases"/>
    <property type="match status" value="1"/>
</dbReference>
<evidence type="ECO:0000256" key="3">
    <source>
        <dbReference type="ARBA" id="ARBA00005790"/>
    </source>
</evidence>
<dbReference type="InterPro" id="IPR008144">
    <property type="entry name" value="Guanylate_kin-like_dom"/>
</dbReference>
<evidence type="ECO:0000256" key="10">
    <source>
        <dbReference type="ARBA" id="ARBA00022840"/>
    </source>
</evidence>
<accession>A0A1T4MUX7</accession>
<proteinExistence type="inferred from homology"/>
<dbReference type="GO" id="GO:0005524">
    <property type="term" value="F:ATP binding"/>
    <property type="evidence" value="ECO:0007669"/>
    <property type="project" value="UniProtKB-UniRule"/>
</dbReference>
<keyword evidence="7 13" id="KW-0808">Transferase</keyword>
<keyword evidence="8 13" id="KW-0547">Nucleotide-binding</keyword>
<sequence>MTGQGLLLVISGPSGAGKGTVCRALMARHPEVAYSVSATTRKPRPGEIDGVHYYFVTRERFEEMIAAGELLEWAMVYESGNYYGTPRQAVLDNLAAGRDVILEIDVQGALQIREKFPEAIFIFILPPSMEELKKRITGRGTESAESISKRLACAATELSYVKKYDYCIVNDLVEKAVEKLEAIIIAEKCRVQRLTLPTGGGES</sequence>
<dbReference type="PROSITE" id="PS50052">
    <property type="entry name" value="GUANYLATE_KINASE_2"/>
    <property type="match status" value="1"/>
</dbReference>
<evidence type="ECO:0000256" key="12">
    <source>
        <dbReference type="ARBA" id="ARBA00048594"/>
    </source>
</evidence>
<keyword evidence="16" id="KW-1185">Reference proteome</keyword>
<feature type="domain" description="Guanylate kinase-like" evidence="14">
    <location>
        <begin position="5"/>
        <end position="185"/>
    </location>
</feature>
<evidence type="ECO:0000256" key="5">
    <source>
        <dbReference type="ARBA" id="ARBA00016296"/>
    </source>
</evidence>
<dbReference type="SMART" id="SM00072">
    <property type="entry name" value="GuKc"/>
    <property type="match status" value="1"/>
</dbReference>
<dbReference type="Gene3D" id="3.40.50.300">
    <property type="entry name" value="P-loop containing nucleotide triphosphate hydrolases"/>
    <property type="match status" value="2"/>
</dbReference>
<evidence type="ECO:0000256" key="9">
    <source>
        <dbReference type="ARBA" id="ARBA00022777"/>
    </source>
</evidence>
<evidence type="ECO:0000256" key="1">
    <source>
        <dbReference type="ARBA" id="ARBA00003531"/>
    </source>
</evidence>
<dbReference type="PROSITE" id="PS00856">
    <property type="entry name" value="GUANYLATE_KINASE_1"/>
    <property type="match status" value="1"/>
</dbReference>
<dbReference type="FunFam" id="3.30.63.10:FF:000002">
    <property type="entry name" value="Guanylate kinase 1"/>
    <property type="match status" value="1"/>
</dbReference>
<dbReference type="RefSeq" id="WP_107753309.1">
    <property type="nucleotide sequence ID" value="NZ_FUXM01000005.1"/>
</dbReference>
<organism evidence="15 16">
    <name type="scientific">Carboxydocella sporoproducens DSM 16521</name>
    <dbReference type="NCBI Taxonomy" id="1121270"/>
    <lineage>
        <taxon>Bacteria</taxon>
        <taxon>Bacillati</taxon>
        <taxon>Bacillota</taxon>
        <taxon>Clostridia</taxon>
        <taxon>Eubacteriales</taxon>
        <taxon>Clostridiales Family XVI. Incertae Sedis</taxon>
        <taxon>Carboxydocella</taxon>
    </lineage>
</organism>
<dbReference type="AlphaFoldDB" id="A0A1T4MUX7"/>
<dbReference type="OrthoDB" id="9808150at2"/>
<keyword evidence="9 13" id="KW-0418">Kinase</keyword>
<evidence type="ECO:0000256" key="8">
    <source>
        <dbReference type="ARBA" id="ARBA00022741"/>
    </source>
</evidence>
<dbReference type="GO" id="GO:0005829">
    <property type="term" value="C:cytosol"/>
    <property type="evidence" value="ECO:0007669"/>
    <property type="project" value="TreeGrafter"/>
</dbReference>
<comment type="function">
    <text evidence="1 13">Essential for recycling GMP and indirectly, cGMP.</text>
</comment>
<dbReference type="EC" id="2.7.4.8" evidence="4 13"/>
<comment type="catalytic activity">
    <reaction evidence="12 13">
        <text>GMP + ATP = GDP + ADP</text>
        <dbReference type="Rhea" id="RHEA:20780"/>
        <dbReference type="ChEBI" id="CHEBI:30616"/>
        <dbReference type="ChEBI" id="CHEBI:58115"/>
        <dbReference type="ChEBI" id="CHEBI:58189"/>
        <dbReference type="ChEBI" id="CHEBI:456216"/>
        <dbReference type="EC" id="2.7.4.8"/>
    </reaction>
</comment>
<evidence type="ECO:0000313" key="15">
    <source>
        <dbReference type="EMBL" id="SJZ70849.1"/>
    </source>
</evidence>
<comment type="similarity">
    <text evidence="3 13">Belongs to the guanylate kinase family.</text>
</comment>
<dbReference type="Gene3D" id="3.30.63.10">
    <property type="entry name" value="Guanylate Kinase phosphate binding domain"/>
    <property type="match status" value="1"/>
</dbReference>
<evidence type="ECO:0000256" key="6">
    <source>
        <dbReference type="ARBA" id="ARBA00022490"/>
    </source>
</evidence>
<evidence type="ECO:0000256" key="4">
    <source>
        <dbReference type="ARBA" id="ARBA00012961"/>
    </source>
</evidence>
<dbReference type="HAMAP" id="MF_00328">
    <property type="entry name" value="Guanylate_kinase"/>
    <property type="match status" value="1"/>
</dbReference>
<keyword evidence="6 13" id="KW-0963">Cytoplasm</keyword>
<evidence type="ECO:0000256" key="13">
    <source>
        <dbReference type="HAMAP-Rule" id="MF_00328"/>
    </source>
</evidence>
<reference evidence="16" key="1">
    <citation type="submission" date="2017-02" db="EMBL/GenBank/DDBJ databases">
        <authorList>
            <person name="Varghese N."/>
            <person name="Submissions S."/>
        </authorList>
    </citation>
    <scope>NUCLEOTIDE SEQUENCE [LARGE SCALE GENOMIC DNA]</scope>
    <source>
        <strain evidence="16">DSM 16521</strain>
    </source>
</reference>
<dbReference type="NCBIfam" id="TIGR03263">
    <property type="entry name" value="guanyl_kin"/>
    <property type="match status" value="1"/>
</dbReference>
<dbReference type="EMBL" id="FUXM01000005">
    <property type="protein sequence ID" value="SJZ70849.1"/>
    <property type="molecule type" value="Genomic_DNA"/>
</dbReference>
<dbReference type="PANTHER" id="PTHR23117:SF13">
    <property type="entry name" value="GUANYLATE KINASE"/>
    <property type="match status" value="1"/>
</dbReference>
<evidence type="ECO:0000256" key="2">
    <source>
        <dbReference type="ARBA" id="ARBA00004496"/>
    </source>
</evidence>
<gene>
    <name evidence="13" type="primary">gmk</name>
    <name evidence="15" type="ORF">SAMN02745885_00725</name>
</gene>